<dbReference type="SUPFAM" id="SSF53335">
    <property type="entry name" value="S-adenosyl-L-methionine-dependent methyltransferases"/>
    <property type="match status" value="1"/>
</dbReference>
<keyword evidence="1" id="KW-1133">Transmembrane helix</keyword>
<organism evidence="2 3">
    <name type="scientific">Candidatus Methylomirabilis limnetica</name>
    <dbReference type="NCBI Taxonomy" id="2033718"/>
    <lineage>
        <taxon>Bacteria</taxon>
        <taxon>Candidatus Methylomirabilota</taxon>
        <taxon>Candidatus Methylomirabilia</taxon>
        <taxon>Candidatus Methylomirabilales</taxon>
        <taxon>Candidatus Methylomirabilaceae</taxon>
        <taxon>Candidatus Methylomirabilis</taxon>
    </lineage>
</organism>
<keyword evidence="3" id="KW-1185">Reference proteome</keyword>
<dbReference type="RefSeq" id="WP_107562929.1">
    <property type="nucleotide sequence ID" value="NZ_NVQC01000023.1"/>
</dbReference>
<feature type="transmembrane region" description="Helical" evidence="1">
    <location>
        <begin position="35"/>
        <end position="60"/>
    </location>
</feature>
<evidence type="ECO:0008006" key="4">
    <source>
        <dbReference type="Google" id="ProtNLM"/>
    </source>
</evidence>
<dbReference type="OrthoDB" id="5383291at2"/>
<protein>
    <recommendedName>
        <fullName evidence="4">Methyltransferase small domain-containing protein</fullName>
    </recommendedName>
</protein>
<keyword evidence="1" id="KW-0472">Membrane</keyword>
<accession>A0A2T4TWH1</accession>
<proteinExistence type="predicted"/>
<name>A0A2T4TWH1_9BACT</name>
<comment type="caution">
    <text evidence="2">The sequence shown here is derived from an EMBL/GenBank/DDBJ whole genome shotgun (WGS) entry which is preliminary data.</text>
</comment>
<dbReference type="InterPro" id="IPR029063">
    <property type="entry name" value="SAM-dependent_MTases_sf"/>
</dbReference>
<reference evidence="3" key="2">
    <citation type="journal article" date="2018" name="Environ. Microbiol.">
        <title>Bloom of a denitrifying methanotroph, 'Candidatus Methylomirabilis limnetica', in a deep stratified lake.</title>
        <authorList>
            <person name="Graf J.S."/>
            <person name="Mayr M.J."/>
            <person name="Marchant H.K."/>
            <person name="Tienken D."/>
            <person name="Hach P.F."/>
            <person name="Brand A."/>
            <person name="Schubert C.J."/>
            <person name="Kuypers M.M."/>
            <person name="Milucka J."/>
        </authorList>
    </citation>
    <scope>NUCLEOTIDE SEQUENCE [LARGE SCALE GENOMIC DNA]</scope>
    <source>
        <strain evidence="3">Zug</strain>
    </source>
</reference>
<evidence type="ECO:0000313" key="3">
    <source>
        <dbReference type="Proteomes" id="UP000241436"/>
    </source>
</evidence>
<dbReference type="Proteomes" id="UP000241436">
    <property type="component" value="Unassembled WGS sequence"/>
</dbReference>
<dbReference type="AlphaFoldDB" id="A0A2T4TWH1"/>
<evidence type="ECO:0000256" key="1">
    <source>
        <dbReference type="SAM" id="Phobius"/>
    </source>
</evidence>
<dbReference type="EMBL" id="NVQC01000023">
    <property type="protein sequence ID" value="PTL35461.1"/>
    <property type="molecule type" value="Genomic_DNA"/>
</dbReference>
<evidence type="ECO:0000313" key="2">
    <source>
        <dbReference type="EMBL" id="PTL35461.1"/>
    </source>
</evidence>
<reference evidence="2 3" key="1">
    <citation type="submission" date="2017-09" db="EMBL/GenBank/DDBJ databases">
        <title>Bloom of a denitrifying methanotroph, Candidatus Methylomirabilis limnetica, in a deep stratified lake.</title>
        <authorList>
            <person name="Graf J.S."/>
            <person name="Marchant H.K."/>
            <person name="Tienken D."/>
            <person name="Hach P.F."/>
            <person name="Brand A."/>
            <person name="Schubert C.J."/>
            <person name="Kuypers M.M."/>
            <person name="Milucka J."/>
        </authorList>
    </citation>
    <scope>NUCLEOTIDE SEQUENCE [LARGE SCALE GENOMIC DNA]</scope>
    <source>
        <strain evidence="2 3">Zug</strain>
    </source>
</reference>
<keyword evidence="1" id="KW-0812">Transmembrane</keyword>
<gene>
    <name evidence="2" type="ORF">CLG94_09315</name>
</gene>
<sequence>MANQEQRAIVRSRIKRSFADRYRSAASWMARPKTVALVIVAGYVVIFIGWLFYLAVQPAVPGSTQKLFSWQRFNEDTGPFTLMWNTLVVVITFLASMPHRKWEDALRLRSSQKERIRILDNFQPSQSMIEFFDNRSIYDAILTMLYRLNDEGDHGPGKTHYNVCMLLCSPALDYCGNEKSRSPGSKQSEWGLEFRDIVEKLVAHKDIEFDICHLPVEPFSGVNALRDFISALATYTIQSEDQLKSDDAVKADAEFQTIFGSIWDRSGLVANDFANWSTDVDKKDRFHVKTHTINIPFQVVLVDSKDVMEVVVSFAGREVLEREQRRGVKGFYSSDPYVVKTFREVFRMYVESKGRIPYIPSHTSKVSDSHDAIGPHIIPGYYNKLVGPLRVLPETFSPVVGNSTKFTVWLLDKLITTGDPDDPDCWGKKVKKILDIGSGTGVLALATGAILQARFKRTDYTITAIDSCPYAQRVLRLNTTSDPRIKVNPWTLRFTANKEGEVTDAWFEDDSNQRVAIEGDFAGFDLVTGDLPFVHARKRTEKDLRFLDLDHRLHQALFWVAAQTKLLTPAGLLVTAFSSLGGPEDIAEFERHLRNNALQVIQRVEFHESGYMWMVYVLMKKPGYDAYQGKLWWKVLDAERYVQWDPKT</sequence>
<dbReference type="Gene3D" id="3.40.50.150">
    <property type="entry name" value="Vaccinia Virus protein VP39"/>
    <property type="match status" value="1"/>
</dbReference>